<organism evidence="3 4">
    <name type="scientific">Streptomyces coacervatus</name>
    <dbReference type="NCBI Taxonomy" id="647381"/>
    <lineage>
        <taxon>Bacteria</taxon>
        <taxon>Bacillati</taxon>
        <taxon>Actinomycetota</taxon>
        <taxon>Actinomycetes</taxon>
        <taxon>Kitasatosporales</taxon>
        <taxon>Streptomycetaceae</taxon>
        <taxon>Streptomyces</taxon>
    </lineage>
</organism>
<sequence>MARPECQPGRRSDPLFALPSLAALTLHAGGPQVGVLRAMATIAFPLLGLLVGAVIDRVRCRPFMIAADLTRPALFAALALAQRLDLWHLYAVAASASVSAVVFDVGYPHPRLVGRDLLAPGNARLQMSAAVARPVVPPSAARSPNCWNRHLQSPPTPPVSSPRRPACSPSGRPSPP</sequence>
<accession>A0ABP7HLA5</accession>
<keyword evidence="2" id="KW-0472">Membrane</keyword>
<feature type="transmembrane region" description="Helical" evidence="2">
    <location>
        <begin position="38"/>
        <end position="55"/>
    </location>
</feature>
<protein>
    <recommendedName>
        <fullName evidence="5">MFS transporter</fullName>
    </recommendedName>
</protein>
<keyword evidence="4" id="KW-1185">Reference proteome</keyword>
<comment type="caution">
    <text evidence="3">The sequence shown here is derived from an EMBL/GenBank/DDBJ whole genome shotgun (WGS) entry which is preliminary data.</text>
</comment>
<evidence type="ECO:0000256" key="2">
    <source>
        <dbReference type="SAM" id="Phobius"/>
    </source>
</evidence>
<evidence type="ECO:0000313" key="4">
    <source>
        <dbReference type="Proteomes" id="UP001501009"/>
    </source>
</evidence>
<dbReference type="SUPFAM" id="SSF103473">
    <property type="entry name" value="MFS general substrate transporter"/>
    <property type="match status" value="1"/>
</dbReference>
<dbReference type="InterPro" id="IPR036259">
    <property type="entry name" value="MFS_trans_sf"/>
</dbReference>
<dbReference type="EMBL" id="BAABDE010000015">
    <property type="protein sequence ID" value="GAA3796829.1"/>
    <property type="molecule type" value="Genomic_DNA"/>
</dbReference>
<gene>
    <name evidence="3" type="ORF">GCM10022403_033450</name>
</gene>
<name>A0ABP7HLA5_9ACTN</name>
<evidence type="ECO:0008006" key="5">
    <source>
        <dbReference type="Google" id="ProtNLM"/>
    </source>
</evidence>
<dbReference type="RefSeq" id="WP_275780410.1">
    <property type="nucleotide sequence ID" value="NZ_BAABDE010000015.1"/>
</dbReference>
<keyword evidence="2" id="KW-1133">Transmembrane helix</keyword>
<dbReference type="Proteomes" id="UP001501009">
    <property type="component" value="Unassembled WGS sequence"/>
</dbReference>
<feature type="region of interest" description="Disordered" evidence="1">
    <location>
        <begin position="140"/>
        <end position="176"/>
    </location>
</feature>
<keyword evidence="2" id="KW-0812">Transmembrane</keyword>
<proteinExistence type="predicted"/>
<reference evidence="4" key="1">
    <citation type="journal article" date="2019" name="Int. J. Syst. Evol. Microbiol.">
        <title>The Global Catalogue of Microorganisms (GCM) 10K type strain sequencing project: providing services to taxonomists for standard genome sequencing and annotation.</title>
        <authorList>
            <consortium name="The Broad Institute Genomics Platform"/>
            <consortium name="The Broad Institute Genome Sequencing Center for Infectious Disease"/>
            <person name="Wu L."/>
            <person name="Ma J."/>
        </authorList>
    </citation>
    <scope>NUCLEOTIDE SEQUENCE [LARGE SCALE GENOMIC DNA]</scope>
    <source>
        <strain evidence="4">JCM 17138</strain>
    </source>
</reference>
<evidence type="ECO:0000313" key="3">
    <source>
        <dbReference type="EMBL" id="GAA3796829.1"/>
    </source>
</evidence>
<evidence type="ECO:0000256" key="1">
    <source>
        <dbReference type="SAM" id="MobiDB-lite"/>
    </source>
</evidence>